<comment type="caution">
    <text evidence="1">The sequence shown here is derived from an EMBL/GenBank/DDBJ whole genome shotgun (WGS) entry which is preliminary data.</text>
</comment>
<evidence type="ECO:0000313" key="2">
    <source>
        <dbReference type="Proteomes" id="UP000767291"/>
    </source>
</evidence>
<accession>A0ABS4EBS8</accession>
<keyword evidence="2" id="KW-1185">Reference proteome</keyword>
<dbReference type="Pfam" id="PF05866">
    <property type="entry name" value="RusA"/>
    <property type="match status" value="1"/>
</dbReference>
<sequence length="132" mass="15286">MKVIFTIEGEPQGKGRPRFGKHSVRTPEKTKAYENLIKYTYKTKAKHFFEGYVNMTINCYYAIAKSNTKKVKEQKLDNILRPDKKPDIDNVLKVFGDALNGIAYKDDAQVIRTTCEKYYSDNPRVEVVLEDL</sequence>
<dbReference type="EMBL" id="JAGGJX010000003">
    <property type="protein sequence ID" value="MBP1855387.1"/>
    <property type="molecule type" value="Genomic_DNA"/>
</dbReference>
<gene>
    <name evidence="1" type="ORF">J2Z43_001782</name>
</gene>
<dbReference type="Proteomes" id="UP000767291">
    <property type="component" value="Unassembled WGS sequence"/>
</dbReference>
<dbReference type="Gene3D" id="3.30.1330.70">
    <property type="entry name" value="Holliday junction resolvase RusA"/>
    <property type="match status" value="1"/>
</dbReference>
<proteinExistence type="predicted"/>
<dbReference type="InterPro" id="IPR008822">
    <property type="entry name" value="Endonuclease_RusA-like"/>
</dbReference>
<protein>
    <submittedName>
        <fullName evidence="1">Holliday junction resolvase RusA-like endonuclease</fullName>
    </submittedName>
</protein>
<dbReference type="RefSeq" id="WP_209456832.1">
    <property type="nucleotide sequence ID" value="NZ_BAAACS010000012.1"/>
</dbReference>
<organism evidence="1 2">
    <name type="scientific">Metaclostridioides mangenotii</name>
    <dbReference type="NCBI Taxonomy" id="1540"/>
    <lineage>
        <taxon>Bacteria</taxon>
        <taxon>Bacillati</taxon>
        <taxon>Bacillota</taxon>
        <taxon>Clostridia</taxon>
        <taxon>Peptostreptococcales</taxon>
        <taxon>Peptostreptococcaceae</taxon>
        <taxon>Metaclostridioides</taxon>
    </lineage>
</organism>
<dbReference type="InterPro" id="IPR036614">
    <property type="entry name" value="RusA-like_sf"/>
</dbReference>
<name>A0ABS4EBS8_9FIRM</name>
<dbReference type="SUPFAM" id="SSF103084">
    <property type="entry name" value="Holliday junction resolvase RusA"/>
    <property type="match status" value="1"/>
</dbReference>
<reference evidence="1 2" key="1">
    <citation type="submission" date="2021-03" db="EMBL/GenBank/DDBJ databases">
        <title>Genomic Encyclopedia of Type Strains, Phase IV (KMG-IV): sequencing the most valuable type-strain genomes for metagenomic binning, comparative biology and taxonomic classification.</title>
        <authorList>
            <person name="Goeker M."/>
        </authorList>
    </citation>
    <scope>NUCLEOTIDE SEQUENCE [LARGE SCALE GENOMIC DNA]</scope>
    <source>
        <strain evidence="1 2">DSM 1289</strain>
    </source>
</reference>
<evidence type="ECO:0000313" key="1">
    <source>
        <dbReference type="EMBL" id="MBP1855387.1"/>
    </source>
</evidence>